<dbReference type="RefSeq" id="WP_168021990.1">
    <property type="nucleotide sequence ID" value="NZ_JAATEP010000102.1"/>
</dbReference>
<evidence type="ECO:0000313" key="7">
    <source>
        <dbReference type="Proteomes" id="UP000696294"/>
    </source>
</evidence>
<dbReference type="PANTHER" id="PTHR42840:SF3">
    <property type="entry name" value="BINDING ROSSMANN FOLD OXIDOREDUCTASE, PUTATIVE (AFU_ORTHOLOGUE AFUA_2G10240)-RELATED"/>
    <property type="match status" value="1"/>
</dbReference>
<dbReference type="SUPFAM" id="SSF55347">
    <property type="entry name" value="Glyceraldehyde-3-phosphate dehydrogenase-like, C-terminal domain"/>
    <property type="match status" value="1"/>
</dbReference>
<dbReference type="InterPro" id="IPR036291">
    <property type="entry name" value="NAD(P)-bd_dom_sf"/>
</dbReference>
<keyword evidence="7" id="KW-1185">Reference proteome</keyword>
<evidence type="ECO:0000259" key="4">
    <source>
        <dbReference type="Pfam" id="PF01408"/>
    </source>
</evidence>
<evidence type="ECO:0000259" key="5">
    <source>
        <dbReference type="Pfam" id="PF22725"/>
    </source>
</evidence>
<dbReference type="InterPro" id="IPR000683">
    <property type="entry name" value="Gfo/Idh/MocA-like_OxRdtase_N"/>
</dbReference>
<sequence length="339" mass="35529">MRVGLMGLGRIGRFHAGTLSRLAGELIVADADRRLAEEVAAETGAVVGDPWSADAVVIATPTSTHAELLLRACEQRIPVFCEKPAAPGVAETQRVAEAADRSGTLVHIGFQRRFDPGFAAARQALLGGELGELHRVHLLTGDPRPPAPEYVPLSGGIFRDCHIHDFDILRWVTGREAETVYAAGANRGEAFFAAAGDVDTSAALITMADGTLVTLQGSRYNGAGYDVRMELAGTRATWAVGLGPRTPLHRADASADEGADGRAASGADDGASSEGPWPDFQARFAAAYTAEIEAFLAAARGERGSPCTVGDALAALHLAEAADLSRREGRPVQLAEVTK</sequence>
<dbReference type="Proteomes" id="UP000696294">
    <property type="component" value="Unassembled WGS sequence"/>
</dbReference>
<proteinExistence type="inferred from homology"/>
<evidence type="ECO:0000256" key="3">
    <source>
        <dbReference type="SAM" id="MobiDB-lite"/>
    </source>
</evidence>
<dbReference type="Gene3D" id="3.40.50.720">
    <property type="entry name" value="NAD(P)-binding Rossmann-like Domain"/>
    <property type="match status" value="1"/>
</dbReference>
<dbReference type="SUPFAM" id="SSF51735">
    <property type="entry name" value="NAD(P)-binding Rossmann-fold domains"/>
    <property type="match status" value="1"/>
</dbReference>
<dbReference type="EMBL" id="JAATEP010000102">
    <property type="protein sequence ID" value="NJP98682.1"/>
    <property type="molecule type" value="Genomic_DNA"/>
</dbReference>
<feature type="domain" description="GFO/IDH/MocA-like oxidoreductase" evidence="5">
    <location>
        <begin position="118"/>
        <end position="237"/>
    </location>
</feature>
<accession>A0ABX1BR07</accession>
<dbReference type="PANTHER" id="PTHR42840">
    <property type="entry name" value="NAD(P)-BINDING ROSSMANN-FOLD SUPERFAMILY PROTEIN-RELATED"/>
    <property type="match status" value="1"/>
</dbReference>
<gene>
    <name evidence="6" type="ORF">HCN51_56275</name>
</gene>
<evidence type="ECO:0000313" key="6">
    <source>
        <dbReference type="EMBL" id="NJP98682.1"/>
    </source>
</evidence>
<feature type="compositionally biased region" description="Low complexity" evidence="3">
    <location>
        <begin position="261"/>
        <end position="275"/>
    </location>
</feature>
<keyword evidence="2" id="KW-0560">Oxidoreductase</keyword>
<comment type="caution">
    <text evidence="6">The sequence shown here is derived from an EMBL/GenBank/DDBJ whole genome shotgun (WGS) entry which is preliminary data.</text>
</comment>
<organism evidence="6 7">
    <name type="scientific">Nonomuraea composti</name>
    <dbReference type="NCBI Taxonomy" id="2720023"/>
    <lineage>
        <taxon>Bacteria</taxon>
        <taxon>Bacillati</taxon>
        <taxon>Actinomycetota</taxon>
        <taxon>Actinomycetes</taxon>
        <taxon>Streptosporangiales</taxon>
        <taxon>Streptosporangiaceae</taxon>
        <taxon>Nonomuraea</taxon>
    </lineage>
</organism>
<name>A0ABX1BR07_9ACTN</name>
<evidence type="ECO:0000256" key="1">
    <source>
        <dbReference type="ARBA" id="ARBA00010928"/>
    </source>
</evidence>
<dbReference type="Gene3D" id="3.30.360.10">
    <property type="entry name" value="Dihydrodipicolinate Reductase, domain 2"/>
    <property type="match status" value="1"/>
</dbReference>
<feature type="region of interest" description="Disordered" evidence="3">
    <location>
        <begin position="249"/>
        <end position="276"/>
    </location>
</feature>
<feature type="domain" description="Gfo/Idh/MocA-like oxidoreductase N-terminal" evidence="4">
    <location>
        <begin position="1"/>
        <end position="110"/>
    </location>
</feature>
<dbReference type="Pfam" id="PF22725">
    <property type="entry name" value="GFO_IDH_MocA_C3"/>
    <property type="match status" value="1"/>
</dbReference>
<reference evidence="6 7" key="1">
    <citation type="submission" date="2020-03" db="EMBL/GenBank/DDBJ databases">
        <title>WGS of actinomycetes isolated from Thailand.</title>
        <authorList>
            <person name="Thawai C."/>
        </authorList>
    </citation>
    <scope>NUCLEOTIDE SEQUENCE [LARGE SCALE GENOMIC DNA]</scope>
    <source>
        <strain evidence="6 7">FMUSA5-5</strain>
    </source>
</reference>
<dbReference type="InterPro" id="IPR055170">
    <property type="entry name" value="GFO_IDH_MocA-like_dom"/>
</dbReference>
<evidence type="ECO:0000256" key="2">
    <source>
        <dbReference type="ARBA" id="ARBA00023002"/>
    </source>
</evidence>
<comment type="similarity">
    <text evidence="1">Belongs to the Gfo/Idh/MocA family.</text>
</comment>
<dbReference type="Pfam" id="PF01408">
    <property type="entry name" value="GFO_IDH_MocA"/>
    <property type="match status" value="1"/>
</dbReference>
<protein>
    <submittedName>
        <fullName evidence="6">Gfo/Idh/MocA family oxidoreductase</fullName>
    </submittedName>
</protein>